<dbReference type="InterPro" id="IPR051908">
    <property type="entry name" value="Ribosomal_N-acetyltransferase"/>
</dbReference>
<evidence type="ECO:0000313" key="3">
    <source>
        <dbReference type="Proteomes" id="UP001611383"/>
    </source>
</evidence>
<dbReference type="InterPro" id="IPR000182">
    <property type="entry name" value="GNAT_dom"/>
</dbReference>
<dbReference type="SUPFAM" id="SSF55729">
    <property type="entry name" value="Acyl-CoA N-acyltransferases (Nat)"/>
    <property type="match status" value="1"/>
</dbReference>
<accession>A0ABY9WV03</accession>
<dbReference type="PANTHER" id="PTHR43441">
    <property type="entry name" value="RIBOSOMAL-PROTEIN-SERINE ACETYLTRANSFERASE"/>
    <property type="match status" value="1"/>
</dbReference>
<dbReference type="CDD" id="cd04301">
    <property type="entry name" value="NAT_SF"/>
    <property type="match status" value="1"/>
</dbReference>
<protein>
    <submittedName>
        <fullName evidence="2">GNAT family N-acetyltransferase</fullName>
    </submittedName>
</protein>
<dbReference type="EMBL" id="CP043494">
    <property type="protein sequence ID" value="WNG45832.1"/>
    <property type="molecule type" value="Genomic_DNA"/>
</dbReference>
<dbReference type="PANTHER" id="PTHR43441:SF11">
    <property type="entry name" value="RIBOSOMAL-PROTEIN-SERINE ACETYLTRANSFERASE"/>
    <property type="match status" value="1"/>
</dbReference>
<dbReference type="RefSeq" id="WP_395821457.1">
    <property type="nucleotide sequence ID" value="NZ_CP043494.1"/>
</dbReference>
<name>A0ABY9WV03_9BACT</name>
<organism evidence="2 3">
    <name type="scientific">Archangium minus</name>
    <dbReference type="NCBI Taxonomy" id="83450"/>
    <lineage>
        <taxon>Bacteria</taxon>
        <taxon>Pseudomonadati</taxon>
        <taxon>Myxococcota</taxon>
        <taxon>Myxococcia</taxon>
        <taxon>Myxococcales</taxon>
        <taxon>Cystobacterineae</taxon>
        <taxon>Archangiaceae</taxon>
        <taxon>Archangium</taxon>
    </lineage>
</organism>
<dbReference type="Proteomes" id="UP001611383">
    <property type="component" value="Chromosome"/>
</dbReference>
<proteinExistence type="predicted"/>
<dbReference type="PROSITE" id="PS51186">
    <property type="entry name" value="GNAT"/>
    <property type="match status" value="1"/>
</dbReference>
<sequence>MKELCTARLVLRLPQPADAAPLLRHLQHPDVARWWHGYDAQRVWEELIAGEDEETTRLVIERTADAQVAGLVQFTEHSDPDYRHAGIDLFLGPEFQRQGLGQEAIRAVVEYLIDERHHHRLVIDPAVTNERARATYARVGFRLVGVMREYERGADGTWHDGALMELLARDYVR</sequence>
<dbReference type="Gene3D" id="3.40.630.30">
    <property type="match status" value="1"/>
</dbReference>
<dbReference type="Pfam" id="PF13302">
    <property type="entry name" value="Acetyltransf_3"/>
    <property type="match status" value="1"/>
</dbReference>
<evidence type="ECO:0000313" key="2">
    <source>
        <dbReference type="EMBL" id="WNG45832.1"/>
    </source>
</evidence>
<keyword evidence="3" id="KW-1185">Reference proteome</keyword>
<dbReference type="InterPro" id="IPR016181">
    <property type="entry name" value="Acyl_CoA_acyltransferase"/>
</dbReference>
<reference evidence="2 3" key="1">
    <citation type="submission" date="2019-08" db="EMBL/GenBank/DDBJ databases">
        <title>Archangium and Cystobacter genomes.</title>
        <authorList>
            <person name="Chen I.-C.K."/>
            <person name="Wielgoss S."/>
        </authorList>
    </citation>
    <scope>NUCLEOTIDE SEQUENCE [LARGE SCALE GENOMIC DNA]</scope>
    <source>
        <strain evidence="2 3">Cbm 6</strain>
    </source>
</reference>
<feature type="domain" description="N-acetyltransferase" evidence="1">
    <location>
        <begin position="9"/>
        <end position="169"/>
    </location>
</feature>
<evidence type="ECO:0000259" key="1">
    <source>
        <dbReference type="PROSITE" id="PS51186"/>
    </source>
</evidence>
<gene>
    <name evidence="2" type="ORF">F0U60_18225</name>
</gene>